<keyword evidence="6 7" id="KW-0998">Cell outer membrane</keyword>
<dbReference type="Proteomes" id="UP001139366">
    <property type="component" value="Unassembled WGS sequence"/>
</dbReference>
<comment type="similarity">
    <text evidence="7">Belongs to the TonB-dependent receptor family.</text>
</comment>
<dbReference type="GO" id="GO:0009279">
    <property type="term" value="C:cell outer membrane"/>
    <property type="evidence" value="ECO:0007669"/>
    <property type="project" value="UniProtKB-SubCell"/>
</dbReference>
<name>A0A9X1H8P3_9FLAO</name>
<evidence type="ECO:0000313" key="11">
    <source>
        <dbReference type="Proteomes" id="UP001139366"/>
    </source>
</evidence>
<dbReference type="InterPro" id="IPR023997">
    <property type="entry name" value="TonB-dep_OMP_SusC/RagA_CS"/>
</dbReference>
<dbReference type="Gene3D" id="2.170.130.10">
    <property type="entry name" value="TonB-dependent receptor, plug domain"/>
    <property type="match status" value="1"/>
</dbReference>
<dbReference type="Gene3D" id="2.40.170.20">
    <property type="entry name" value="TonB-dependent receptor, beta-barrel domain"/>
    <property type="match status" value="1"/>
</dbReference>
<keyword evidence="4 7" id="KW-0812">Transmembrane</keyword>
<dbReference type="RefSeq" id="WP_223704931.1">
    <property type="nucleotide sequence ID" value="NZ_JAINUY010000001.1"/>
</dbReference>
<dbReference type="SUPFAM" id="SSF56935">
    <property type="entry name" value="Porins"/>
    <property type="match status" value="1"/>
</dbReference>
<evidence type="ECO:0000256" key="6">
    <source>
        <dbReference type="ARBA" id="ARBA00023237"/>
    </source>
</evidence>
<dbReference type="InterPro" id="IPR008969">
    <property type="entry name" value="CarboxyPept-like_regulatory"/>
</dbReference>
<organism evidence="10 11">
    <name type="scientific">Flavobacterium potami</name>
    <dbReference type="NCBI Taxonomy" id="2872310"/>
    <lineage>
        <taxon>Bacteria</taxon>
        <taxon>Pseudomonadati</taxon>
        <taxon>Bacteroidota</taxon>
        <taxon>Flavobacteriia</taxon>
        <taxon>Flavobacteriales</taxon>
        <taxon>Flavobacteriaceae</taxon>
        <taxon>Flavobacterium</taxon>
    </lineage>
</organism>
<dbReference type="InterPro" id="IPR036942">
    <property type="entry name" value="Beta-barrel_TonB_sf"/>
</dbReference>
<evidence type="ECO:0000256" key="4">
    <source>
        <dbReference type="ARBA" id="ARBA00022692"/>
    </source>
</evidence>
<keyword evidence="2 7" id="KW-0813">Transport</keyword>
<keyword evidence="8" id="KW-0732">Signal</keyword>
<dbReference type="SUPFAM" id="SSF49464">
    <property type="entry name" value="Carboxypeptidase regulatory domain-like"/>
    <property type="match status" value="1"/>
</dbReference>
<keyword evidence="3 7" id="KW-1134">Transmembrane beta strand</keyword>
<dbReference type="InterPro" id="IPR023996">
    <property type="entry name" value="TonB-dep_OMP_SusC/RagA"/>
</dbReference>
<keyword evidence="10" id="KW-0675">Receptor</keyword>
<reference evidence="10 11" key="1">
    <citation type="journal article" date="2023" name="Antonie Van Leeuwenhoek">
        <title>Flavobacterium potami sp. nov., a multi-metal resistance genes harbouring bacterium isolated from shallow river silt.</title>
        <authorList>
            <person name="Li S."/>
            <person name="Mao S."/>
            <person name="Mu W."/>
            <person name="Guo B."/>
            <person name="Li C."/>
            <person name="Zhu Q."/>
            <person name="Hou X."/>
            <person name="Zhao Y."/>
            <person name="Wei S."/>
            <person name="Liu H."/>
            <person name="Liu A."/>
        </authorList>
    </citation>
    <scope>NUCLEOTIDE SEQUENCE [LARGE SCALE GENOMIC DNA]</scope>
    <source>
        <strain evidence="10 11">17A</strain>
    </source>
</reference>
<feature type="signal peptide" evidence="8">
    <location>
        <begin position="1"/>
        <end position="23"/>
    </location>
</feature>
<evidence type="ECO:0000256" key="5">
    <source>
        <dbReference type="ARBA" id="ARBA00023136"/>
    </source>
</evidence>
<feature type="domain" description="TonB-dependent receptor plug" evidence="9">
    <location>
        <begin position="115"/>
        <end position="223"/>
    </location>
</feature>
<dbReference type="Pfam" id="PF07715">
    <property type="entry name" value="Plug"/>
    <property type="match status" value="1"/>
</dbReference>
<keyword evidence="11" id="KW-1185">Reference proteome</keyword>
<protein>
    <submittedName>
        <fullName evidence="10">TonB-dependent receptor</fullName>
    </submittedName>
</protein>
<sequence length="1020" mass="112759">MKKKWTKSLLFCILFASTFAAYSQNIIKGTVSDETGLTIPGVNITVEGSSKSASTDFDGKFEINAPANAVLSFSFMGFDTQKISAAGKNTLNVVLKATSQNLKEVVVIGYGSVKKADLTGSVSTIKTKVLEDIPSNSVEQVLQGRVAGLQVTTSQDPGSTSTVRIRGGSSLRGSNAPLVVLDGFPLGDAGDLKQVNVADIEKVDVLKDASASAIYGSRGANGVIIITTKSAKKGKTQILVQQQSTVSEFNSKLNLWRDPVLMAQLSNEGRINGGQTPLYIGANNSNGVYYPSIQELQSGSWPYFTKWDDVIFRNMPLGNNTIVSINSGTDKTSFNLSGNYYSEQGVFVKDGYSKGGYNLRIKHDVFDNFTVRFSNIVSRGKRDANGGLAYWRNPIFPIYDNNGDYYMIGQNDYTHPVAITNLRQNETKTIDVISSAALEWQIIPSLRLTSRLNYKYGSSVNDQYFPSKYTETGDFNNGAGYINNWEGQNFVSETFANYNKTFGKHDLGVTGGYTYESYVSRSSGLGAFDFVNEALGNENMGAGNPERNTVSNGKVQTKLVSGIFRLNYGFADKYLATVTARADGSSKFGKNNQWAYFPSGALSWKAHNEEFIKNLKVFDELKFRASYGISGNQGINPYQTLSRYGVSQYYDNGSWVSAIGPGYVVGTTGQDGIEKLWGGIPNPDLKWETTAQSDFGVDMSILKNRLHIVFDYYNKQTKDLLRERILTPSSGYDRIWVNDGELTNKGFELSLDGEIYKNQDWTISAQAVYSKNRNEIVSLGSVEQSGLNVDPNTGMQYEYSGNSLEQFRQFPNLLAIGQPVNVFYGYKTNGIVQNLQEGINAGLDGQLAQPGEFKYVDINGDGVVDTKDQTIIGNPNPDFMASLNLSVKYKQFDFSVFLNGVFGQDVLDTQAFNQPSNQPLRWTLDNPTNEYPSLRDGRTLKFSDWWVKDGSFVRIQNVTLGYTLKPVKTAFQSVRLYLNASNLYTFTKFEGYDPEVGTDGIYWGGYPRLSRWTFGLDLTF</sequence>
<feature type="chain" id="PRO_5040864840" evidence="8">
    <location>
        <begin position="24"/>
        <end position="1020"/>
    </location>
</feature>
<comment type="subcellular location">
    <subcellularLocation>
        <location evidence="1 7">Cell outer membrane</location>
        <topology evidence="1 7">Multi-pass membrane protein</topology>
    </subcellularLocation>
</comment>
<dbReference type="InterPro" id="IPR012910">
    <property type="entry name" value="Plug_dom"/>
</dbReference>
<comment type="caution">
    <text evidence="10">The sequence shown here is derived from an EMBL/GenBank/DDBJ whole genome shotgun (WGS) entry which is preliminary data.</text>
</comment>
<dbReference type="InterPro" id="IPR039426">
    <property type="entry name" value="TonB-dep_rcpt-like"/>
</dbReference>
<dbReference type="PROSITE" id="PS52016">
    <property type="entry name" value="TONB_DEPENDENT_REC_3"/>
    <property type="match status" value="1"/>
</dbReference>
<evidence type="ECO:0000313" key="10">
    <source>
        <dbReference type="EMBL" id="MBZ4034215.1"/>
    </source>
</evidence>
<dbReference type="EMBL" id="JAINUY010000001">
    <property type="protein sequence ID" value="MBZ4034215.1"/>
    <property type="molecule type" value="Genomic_DNA"/>
</dbReference>
<evidence type="ECO:0000256" key="1">
    <source>
        <dbReference type="ARBA" id="ARBA00004571"/>
    </source>
</evidence>
<dbReference type="Pfam" id="PF13715">
    <property type="entry name" value="CarbopepD_reg_2"/>
    <property type="match status" value="1"/>
</dbReference>
<proteinExistence type="inferred from homology"/>
<dbReference type="NCBIfam" id="TIGR04056">
    <property type="entry name" value="OMP_RagA_SusC"/>
    <property type="match status" value="1"/>
</dbReference>
<dbReference type="Gene3D" id="2.60.40.1120">
    <property type="entry name" value="Carboxypeptidase-like, regulatory domain"/>
    <property type="match status" value="1"/>
</dbReference>
<dbReference type="NCBIfam" id="TIGR04057">
    <property type="entry name" value="SusC_RagA_signa"/>
    <property type="match status" value="1"/>
</dbReference>
<accession>A0A9X1H8P3</accession>
<evidence type="ECO:0000256" key="7">
    <source>
        <dbReference type="PROSITE-ProRule" id="PRU01360"/>
    </source>
</evidence>
<evidence type="ECO:0000259" key="9">
    <source>
        <dbReference type="Pfam" id="PF07715"/>
    </source>
</evidence>
<evidence type="ECO:0000256" key="2">
    <source>
        <dbReference type="ARBA" id="ARBA00022448"/>
    </source>
</evidence>
<dbReference type="InterPro" id="IPR037066">
    <property type="entry name" value="Plug_dom_sf"/>
</dbReference>
<keyword evidence="5 7" id="KW-0472">Membrane</keyword>
<dbReference type="AlphaFoldDB" id="A0A9X1H8P3"/>
<gene>
    <name evidence="10" type="ORF">K6T82_05520</name>
</gene>
<evidence type="ECO:0000256" key="3">
    <source>
        <dbReference type="ARBA" id="ARBA00022452"/>
    </source>
</evidence>
<evidence type="ECO:0000256" key="8">
    <source>
        <dbReference type="SAM" id="SignalP"/>
    </source>
</evidence>